<comment type="caution">
    <text evidence="7">The sequence shown here is derived from an EMBL/GenBank/DDBJ whole genome shotgun (WGS) entry which is preliminary data.</text>
</comment>
<gene>
    <name evidence="7" type="ORF">ITJ86_02630</name>
</gene>
<comment type="subcellular location">
    <subcellularLocation>
        <location evidence="1">Cell membrane</location>
        <topology evidence="1">Multi-pass membrane protein</topology>
    </subcellularLocation>
</comment>
<evidence type="ECO:0000256" key="6">
    <source>
        <dbReference type="SAM" id="Phobius"/>
    </source>
</evidence>
<keyword evidence="5 6" id="KW-0472">Membrane</keyword>
<feature type="transmembrane region" description="Helical" evidence="6">
    <location>
        <begin position="223"/>
        <end position="243"/>
    </location>
</feature>
<feature type="transmembrane region" description="Helical" evidence="6">
    <location>
        <begin position="129"/>
        <end position="155"/>
    </location>
</feature>
<evidence type="ECO:0000256" key="4">
    <source>
        <dbReference type="ARBA" id="ARBA00022989"/>
    </source>
</evidence>
<evidence type="ECO:0000256" key="5">
    <source>
        <dbReference type="ARBA" id="ARBA00023136"/>
    </source>
</evidence>
<evidence type="ECO:0000313" key="7">
    <source>
        <dbReference type="EMBL" id="MBF8148774.1"/>
    </source>
</evidence>
<dbReference type="InterPro" id="IPR022791">
    <property type="entry name" value="L-PG_synthase/AglD"/>
</dbReference>
<dbReference type="EMBL" id="JADOET010000001">
    <property type="protein sequence ID" value="MBF8148774.1"/>
    <property type="molecule type" value="Genomic_DNA"/>
</dbReference>
<keyword evidence="8" id="KW-1185">Reference proteome</keyword>
<feature type="transmembrane region" description="Helical" evidence="6">
    <location>
        <begin position="53"/>
        <end position="72"/>
    </location>
</feature>
<evidence type="ECO:0000313" key="8">
    <source>
        <dbReference type="Proteomes" id="UP000611215"/>
    </source>
</evidence>
<feature type="transmembrane region" description="Helical" evidence="6">
    <location>
        <begin position="161"/>
        <end position="183"/>
    </location>
</feature>
<accession>A0ABS0EEB1</accession>
<sequence length="323" mass="36937">MRYNVPHKIKQFFFVLIKLSIVVAAFSFIYSKIIKNDQLEFSSFLSFLKENDVFSFKNIIILMILSFFNWFFEILKWRYLVKYITSISFTSALEQSLAGLTASLITPNRIGDYGAKAIYYAKTLRTKIVLLNLLGNMAQMTITTILGGIGLLIFINRYPIAVSYYKIVIVGILMLLIGLFVWLASKQNRFKIKGFSFASIINFITSIPLKSHGFNLVFSLTRYLIFSFQLYYLLLIFGVNISYYDAMVVITSMYLLASIVPSISIFDVVIKGSVAVFLFSYLGVNEFIILSTTSLMWLLNFVIPSLFGSYFVLNFKLPKPVAK</sequence>
<feature type="transmembrane region" description="Helical" evidence="6">
    <location>
        <begin position="255"/>
        <end position="281"/>
    </location>
</feature>
<evidence type="ECO:0000256" key="2">
    <source>
        <dbReference type="ARBA" id="ARBA00022475"/>
    </source>
</evidence>
<feature type="transmembrane region" description="Helical" evidence="6">
    <location>
        <begin position="12"/>
        <end position="33"/>
    </location>
</feature>
<reference evidence="7 8" key="1">
    <citation type="submission" date="2020-11" db="EMBL/GenBank/DDBJ databases">
        <title>Winogradskyella marina sp. nov., isolated from marine sediment.</title>
        <authorList>
            <person name="Bo J."/>
            <person name="Wang S."/>
            <person name="Song X."/>
            <person name="Du Z."/>
        </authorList>
    </citation>
    <scope>NUCLEOTIDE SEQUENCE [LARGE SCALE GENOMIC DNA]</scope>
    <source>
        <strain evidence="7 8">F6397</strain>
    </source>
</reference>
<keyword evidence="4 6" id="KW-1133">Transmembrane helix</keyword>
<dbReference type="Pfam" id="PF03706">
    <property type="entry name" value="LPG_synthase_TM"/>
    <property type="match status" value="1"/>
</dbReference>
<proteinExistence type="predicted"/>
<name>A0ABS0EEB1_9FLAO</name>
<dbReference type="Proteomes" id="UP000611215">
    <property type="component" value="Unassembled WGS sequence"/>
</dbReference>
<keyword evidence="3 6" id="KW-0812">Transmembrane</keyword>
<evidence type="ECO:0000256" key="1">
    <source>
        <dbReference type="ARBA" id="ARBA00004651"/>
    </source>
</evidence>
<organism evidence="7 8">
    <name type="scientific">Winogradskyella marina</name>
    <dbReference type="NCBI Taxonomy" id="2785530"/>
    <lineage>
        <taxon>Bacteria</taxon>
        <taxon>Pseudomonadati</taxon>
        <taxon>Bacteroidota</taxon>
        <taxon>Flavobacteriia</taxon>
        <taxon>Flavobacteriales</taxon>
        <taxon>Flavobacteriaceae</taxon>
        <taxon>Winogradskyella</taxon>
    </lineage>
</organism>
<evidence type="ECO:0000256" key="3">
    <source>
        <dbReference type="ARBA" id="ARBA00022692"/>
    </source>
</evidence>
<protein>
    <submittedName>
        <fullName evidence="7">Flippase-like domain-containing protein</fullName>
    </submittedName>
</protein>
<keyword evidence="2" id="KW-1003">Cell membrane</keyword>
<feature type="transmembrane region" description="Helical" evidence="6">
    <location>
        <begin position="287"/>
        <end position="313"/>
    </location>
</feature>
<feature type="transmembrane region" description="Helical" evidence="6">
    <location>
        <begin position="195"/>
        <end position="211"/>
    </location>
</feature>